<evidence type="ECO:0000313" key="8">
    <source>
        <dbReference type="Proteomes" id="UP000076715"/>
    </source>
</evidence>
<dbReference type="Proteomes" id="UP000076715">
    <property type="component" value="Unassembled WGS sequence"/>
</dbReference>
<evidence type="ECO:0000256" key="2">
    <source>
        <dbReference type="ARBA" id="ARBA00023125"/>
    </source>
</evidence>
<dbReference type="Gene3D" id="1.25.40.10">
    <property type="entry name" value="Tetratricopeptide repeat domain"/>
    <property type="match status" value="1"/>
</dbReference>
<dbReference type="Pfam" id="PF12833">
    <property type="entry name" value="HTH_18"/>
    <property type="match status" value="1"/>
</dbReference>
<dbReference type="Gene3D" id="1.10.10.60">
    <property type="entry name" value="Homeodomain-like"/>
    <property type="match status" value="2"/>
</dbReference>
<evidence type="ECO:0000256" key="5">
    <source>
        <dbReference type="SAM" id="Phobius"/>
    </source>
</evidence>
<dbReference type="OrthoDB" id="5295174at2"/>
<organism evidence="7 8">
    <name type="scientific">Aquimarina aggregata</name>
    <dbReference type="NCBI Taxonomy" id="1642818"/>
    <lineage>
        <taxon>Bacteria</taxon>
        <taxon>Pseudomonadati</taxon>
        <taxon>Bacteroidota</taxon>
        <taxon>Flavobacteriia</taxon>
        <taxon>Flavobacteriales</taxon>
        <taxon>Flavobacteriaceae</taxon>
        <taxon>Aquimarina</taxon>
    </lineage>
</organism>
<name>A0A163BG00_9FLAO</name>
<keyword evidence="2" id="KW-0238">DNA-binding</keyword>
<sequence length="578" mass="67437">MLLKPKKTYFFYESCSLTLLCIYILFGIQFSIGQEQDFKVPDSLKKQSYDELYASYRNVNRDTIQSKLYLSAYLEKAIKDKDTIKMAMAYSSISCYISEESEKIALLDEAIAISEGLNDDKYPIKSYSFKGGYYLKKGQYQLALDNYIKALKLSEEVHNEPYIEITKHNIACIKTKIAKHKEALILFKANFEYKKKKYPKNDTYVLKSLIPMAESYRYNKMLDSATIYNRDGIRLSIRNRKLRSRYYGKLVLNEGINLFYKEQYESSYDSIAKGISLLHNSSAANQESYILGFFYLGKLKLEQKDTLLAQKEFIKMDSIIQREEIALLETRKGYEFLISLNKANNNTEQELVYVNRLLSFDKILNQQRDSISNKLFKEFDTPMLLKDKESLILELKNSARGMIFLISFLIILSIIIGVFMYYQYKNKKEYKEKFNELVNKNKSIHKTQKKSLDEIGIAEEVVEHILNSLEVFEQKNQFLKKNLSIGSLAKKMNTNTKYLSKIINHHKDKSFTHYINELRVEYSVEQLQESEKLKNYTIQGIAEEMGFNSAESFSSAFKRSTGIKPSYFLQKLCALNAE</sequence>
<dbReference type="InterPro" id="IPR018060">
    <property type="entry name" value="HTH_AraC"/>
</dbReference>
<gene>
    <name evidence="7" type="ORF">AWE51_21880</name>
</gene>
<dbReference type="PANTHER" id="PTHR43280">
    <property type="entry name" value="ARAC-FAMILY TRANSCRIPTIONAL REGULATOR"/>
    <property type="match status" value="1"/>
</dbReference>
<feature type="repeat" description="TPR" evidence="4">
    <location>
        <begin position="124"/>
        <end position="157"/>
    </location>
</feature>
<evidence type="ECO:0000256" key="3">
    <source>
        <dbReference type="ARBA" id="ARBA00023163"/>
    </source>
</evidence>
<proteinExistence type="predicted"/>
<comment type="caution">
    <text evidence="7">The sequence shown here is derived from an EMBL/GenBank/DDBJ whole genome shotgun (WGS) entry which is preliminary data.</text>
</comment>
<dbReference type="SMART" id="SM00028">
    <property type="entry name" value="TPR"/>
    <property type="match status" value="1"/>
</dbReference>
<dbReference type="STRING" id="1642818.AWE51_21880"/>
<dbReference type="EMBL" id="LQRT01000005">
    <property type="protein sequence ID" value="KZS41355.1"/>
    <property type="molecule type" value="Genomic_DNA"/>
</dbReference>
<keyword evidence="1" id="KW-0805">Transcription regulation</keyword>
<evidence type="ECO:0000256" key="4">
    <source>
        <dbReference type="PROSITE-ProRule" id="PRU00339"/>
    </source>
</evidence>
<dbReference type="AlphaFoldDB" id="A0A163BG00"/>
<dbReference type="SMART" id="SM00342">
    <property type="entry name" value="HTH_ARAC"/>
    <property type="match status" value="1"/>
</dbReference>
<dbReference type="InterPro" id="IPR011990">
    <property type="entry name" value="TPR-like_helical_dom_sf"/>
</dbReference>
<dbReference type="InterPro" id="IPR009057">
    <property type="entry name" value="Homeodomain-like_sf"/>
</dbReference>
<protein>
    <recommendedName>
        <fullName evidence="6">HTH araC/xylS-type domain-containing protein</fullName>
    </recommendedName>
</protein>
<keyword evidence="8" id="KW-1185">Reference proteome</keyword>
<evidence type="ECO:0000259" key="6">
    <source>
        <dbReference type="PROSITE" id="PS01124"/>
    </source>
</evidence>
<evidence type="ECO:0000313" key="7">
    <source>
        <dbReference type="EMBL" id="KZS41355.1"/>
    </source>
</evidence>
<dbReference type="PROSITE" id="PS50005">
    <property type="entry name" value="TPR"/>
    <property type="match status" value="1"/>
</dbReference>
<feature type="transmembrane region" description="Helical" evidence="5">
    <location>
        <begin position="402"/>
        <end position="422"/>
    </location>
</feature>
<dbReference type="SUPFAM" id="SSF46689">
    <property type="entry name" value="Homeodomain-like"/>
    <property type="match status" value="1"/>
</dbReference>
<dbReference type="GO" id="GO:0003700">
    <property type="term" value="F:DNA-binding transcription factor activity"/>
    <property type="evidence" value="ECO:0007669"/>
    <property type="project" value="InterPro"/>
</dbReference>
<dbReference type="InterPro" id="IPR019734">
    <property type="entry name" value="TPR_rpt"/>
</dbReference>
<dbReference type="PANTHER" id="PTHR43280:SF2">
    <property type="entry name" value="HTH-TYPE TRANSCRIPTIONAL REGULATOR EXSA"/>
    <property type="match status" value="1"/>
</dbReference>
<feature type="domain" description="HTH araC/xylS-type" evidence="6">
    <location>
        <begin position="463"/>
        <end position="571"/>
    </location>
</feature>
<keyword evidence="4" id="KW-0802">TPR repeat</keyword>
<keyword evidence="3" id="KW-0804">Transcription</keyword>
<reference evidence="7 8" key="1">
    <citation type="submission" date="2016-01" db="EMBL/GenBank/DDBJ databases">
        <title>The draft genome sequence of Aquimarina sp. RZW4-3-2.</title>
        <authorList>
            <person name="Wang Y."/>
        </authorList>
    </citation>
    <scope>NUCLEOTIDE SEQUENCE [LARGE SCALE GENOMIC DNA]</scope>
    <source>
        <strain evidence="7 8">RZW4-3-2</strain>
    </source>
</reference>
<keyword evidence="5" id="KW-1133">Transmembrane helix</keyword>
<dbReference type="SUPFAM" id="SSF48452">
    <property type="entry name" value="TPR-like"/>
    <property type="match status" value="1"/>
</dbReference>
<dbReference type="PROSITE" id="PS01124">
    <property type="entry name" value="HTH_ARAC_FAMILY_2"/>
    <property type="match status" value="1"/>
</dbReference>
<accession>A0A163BG00</accession>
<keyword evidence="5" id="KW-0472">Membrane</keyword>
<dbReference type="GO" id="GO:0043565">
    <property type="term" value="F:sequence-specific DNA binding"/>
    <property type="evidence" value="ECO:0007669"/>
    <property type="project" value="InterPro"/>
</dbReference>
<keyword evidence="5" id="KW-0812">Transmembrane</keyword>
<evidence type="ECO:0000256" key="1">
    <source>
        <dbReference type="ARBA" id="ARBA00023015"/>
    </source>
</evidence>